<sequence>MRMALMDNQIDVWQPHMVAMLQAQIETLDIECLVLNRVGQHQQQGLAELYPQHFYLNDGITRIYQDNPGYQLGVGLPANWQTVFSTIYLRANAHMGQAILCRTAIVKLWYRQLAPQIKLLVVETQTYVIAVISTPSVHRLKAQYLLEVHDLLRAQIKPVILCAPYQVTRGLPEKHWESCRLKSEDATRRWPGELDAYFDFGPALDAQRTWKVLGDKTQMAVLLDF</sequence>
<dbReference type="Proteomes" id="UP000275836">
    <property type="component" value="Unassembled WGS sequence"/>
</dbReference>
<organism evidence="1 2">
    <name type="scientific">Weissella viridescens</name>
    <name type="common">Lactobacillus viridescens</name>
    <dbReference type="NCBI Taxonomy" id="1629"/>
    <lineage>
        <taxon>Bacteria</taxon>
        <taxon>Bacillati</taxon>
        <taxon>Bacillota</taxon>
        <taxon>Bacilli</taxon>
        <taxon>Lactobacillales</taxon>
        <taxon>Lactobacillaceae</taxon>
        <taxon>Weissella</taxon>
    </lineage>
</organism>
<proteinExistence type="predicted"/>
<gene>
    <name evidence="1" type="ORF">D3P96_00365</name>
</gene>
<evidence type="ECO:0000313" key="1">
    <source>
        <dbReference type="EMBL" id="RRG18477.1"/>
    </source>
</evidence>
<evidence type="ECO:0000313" key="2">
    <source>
        <dbReference type="Proteomes" id="UP000275836"/>
    </source>
</evidence>
<dbReference type="OrthoDB" id="2148594at2"/>
<dbReference type="RefSeq" id="WP_124942457.1">
    <property type="nucleotide sequence ID" value="NZ_RHGY01000001.1"/>
</dbReference>
<name>A0A3P2RCV8_WEIVI</name>
<dbReference type="EMBL" id="RHGY01000001">
    <property type="protein sequence ID" value="RRG18477.1"/>
    <property type="molecule type" value="Genomic_DNA"/>
</dbReference>
<reference evidence="1 2" key="1">
    <citation type="submission" date="2018-10" db="EMBL/GenBank/DDBJ databases">
        <title>Draft genome sequence of Weissella viridescens UCO-SMC3.</title>
        <authorList>
            <person name="Garcia-Cancino A."/>
            <person name="Espinoza-Monje M."/>
            <person name="Albarracin L."/>
            <person name="Garcia-Castillo V."/>
            <person name="Campos-Martin J."/>
            <person name="Nakano Y."/>
            <person name="Guitierrez-Zamorano C."/>
            <person name="Ikeda-Ohtsubo W."/>
            <person name="Morita H."/>
            <person name="Kitazawa H."/>
            <person name="Villena J."/>
        </authorList>
    </citation>
    <scope>NUCLEOTIDE SEQUENCE [LARGE SCALE GENOMIC DNA]</scope>
    <source>
        <strain evidence="1 2">UCO-SMC3</strain>
    </source>
</reference>
<comment type="caution">
    <text evidence="1">The sequence shown here is derived from an EMBL/GenBank/DDBJ whole genome shotgun (WGS) entry which is preliminary data.</text>
</comment>
<protein>
    <submittedName>
        <fullName evidence="1">Uncharacterized protein</fullName>
    </submittedName>
</protein>
<accession>A0A3P2RCV8</accession>
<dbReference type="AlphaFoldDB" id="A0A3P2RCV8"/>